<feature type="domain" description="Dienelactone hydrolase" evidence="1">
    <location>
        <begin position="16"/>
        <end position="244"/>
    </location>
</feature>
<dbReference type="InterPro" id="IPR051049">
    <property type="entry name" value="Dienelactone_hydrolase-like"/>
</dbReference>
<keyword evidence="3" id="KW-1185">Reference proteome</keyword>
<evidence type="ECO:0000259" key="1">
    <source>
        <dbReference type="Pfam" id="PF01738"/>
    </source>
</evidence>
<dbReference type="InterPro" id="IPR029058">
    <property type="entry name" value="AB_hydrolase_fold"/>
</dbReference>
<comment type="caution">
    <text evidence="2">The sequence shown here is derived from an EMBL/GenBank/DDBJ whole genome shotgun (WGS) entry which is preliminary data.</text>
</comment>
<organism evidence="2 3">
    <name type="scientific">Actibacterium naphthalenivorans</name>
    <dbReference type="NCBI Taxonomy" id="1614693"/>
    <lineage>
        <taxon>Bacteria</taxon>
        <taxon>Pseudomonadati</taxon>
        <taxon>Pseudomonadota</taxon>
        <taxon>Alphaproteobacteria</taxon>
        <taxon>Rhodobacterales</taxon>
        <taxon>Roseobacteraceae</taxon>
        <taxon>Actibacterium</taxon>
    </lineage>
</organism>
<dbReference type="EMBL" id="JACIEQ010000001">
    <property type="protein sequence ID" value="MBB4021534.1"/>
    <property type="molecule type" value="Genomic_DNA"/>
</dbReference>
<gene>
    <name evidence="2" type="ORF">GGR17_001325</name>
</gene>
<protein>
    <submittedName>
        <fullName evidence="2">Carboxymethylenebutenolidase</fullName>
        <ecNumber evidence="2">3.1.1.45</ecNumber>
    </submittedName>
</protein>
<dbReference type="RefSeq" id="WP_054537605.1">
    <property type="nucleotide sequence ID" value="NZ_JACIEQ010000001.1"/>
</dbReference>
<dbReference type="Pfam" id="PF01738">
    <property type="entry name" value="DLH"/>
    <property type="match status" value="1"/>
</dbReference>
<keyword evidence="2" id="KW-0378">Hydrolase</keyword>
<dbReference type="Proteomes" id="UP000585681">
    <property type="component" value="Unassembled WGS sequence"/>
</dbReference>
<dbReference type="Gene3D" id="3.40.50.1820">
    <property type="entry name" value="alpha/beta hydrolase"/>
    <property type="match status" value="1"/>
</dbReference>
<dbReference type="InterPro" id="IPR002925">
    <property type="entry name" value="Dienelactn_hydro"/>
</dbReference>
<dbReference type="AlphaFoldDB" id="A0A840C6M1"/>
<sequence>MAHEEILIPTRDGDCPAYIFTPEGTGPWPAVIFYMDGLGIRPVLFEMGQRLADGGYVVLLPDLFYRAGPYDPLDAKKVFASGDFMAAVGHIFHTTDNRRAAEDTGAFLTYLDGRDDVAGDKIGTTGYCKGGGISLTVAGTYPDRIAAAASFHGGNLATDSEQSPHLLASKMKGRVYVAGADRDTSYPPEMAERLEKALDDAGVDHRCEIYPGALHGWTMADFPVYDAAAAERHWRELFALFAQTLR</sequence>
<evidence type="ECO:0000313" key="3">
    <source>
        <dbReference type="Proteomes" id="UP000585681"/>
    </source>
</evidence>
<reference evidence="2" key="1">
    <citation type="submission" date="2020-08" db="EMBL/GenBank/DDBJ databases">
        <title>Genomic Encyclopedia of Type Strains, Phase IV (KMG-IV): sequencing the most valuable type-strain genomes for metagenomic binning, comparative biology and taxonomic classification.</title>
        <authorList>
            <person name="Goeker M."/>
        </authorList>
    </citation>
    <scope>NUCLEOTIDE SEQUENCE [LARGE SCALE GENOMIC DNA]</scope>
    <source>
        <strain evidence="2">DSM 105040</strain>
    </source>
</reference>
<dbReference type="PANTHER" id="PTHR46623">
    <property type="entry name" value="CARBOXYMETHYLENEBUTENOLIDASE-RELATED"/>
    <property type="match status" value="1"/>
</dbReference>
<dbReference type="PANTHER" id="PTHR46623:SF10">
    <property type="entry name" value="CARBOXYMETHYLENEBUTENOLIDASE HOMOLOG"/>
    <property type="match status" value="1"/>
</dbReference>
<dbReference type="SUPFAM" id="SSF53474">
    <property type="entry name" value="alpha/beta-Hydrolases"/>
    <property type="match status" value="1"/>
</dbReference>
<evidence type="ECO:0000313" key="2">
    <source>
        <dbReference type="EMBL" id="MBB4021534.1"/>
    </source>
</evidence>
<proteinExistence type="predicted"/>
<accession>A0A840C6M1</accession>
<name>A0A840C6M1_9RHOB</name>
<dbReference type="EC" id="3.1.1.45" evidence="2"/>
<dbReference type="GO" id="GO:0008806">
    <property type="term" value="F:carboxymethylenebutenolidase activity"/>
    <property type="evidence" value="ECO:0007669"/>
    <property type="project" value="UniProtKB-EC"/>
</dbReference>